<sequence length="143" mass="16190">MERQIMGISHARASLEQSISERISEFLRRCNKRGHSHPLHQKQFPNYTRLAKLCFCNKSTITRIATGEQSKVDKETLDVICALSGISPPASLKKLFLHCDDMQERQRRLEDAEEAVKNGANSVGDVIDAIMFGIQQRVKELHG</sequence>
<evidence type="ECO:0000313" key="2">
    <source>
        <dbReference type="Proteomes" id="UP000011996"/>
    </source>
</evidence>
<dbReference type="EMBL" id="ANOF01000034">
    <property type="protein sequence ID" value="EMI28458.1"/>
    <property type="molecule type" value="Genomic_DNA"/>
</dbReference>
<protein>
    <submittedName>
        <fullName evidence="1">Uncharacterized protein</fullName>
    </submittedName>
</protein>
<proteinExistence type="predicted"/>
<gene>
    <name evidence="1" type="ORF">RESH_00933</name>
</gene>
<dbReference type="PATRIC" id="fig|1263868.3.peg.1009"/>
<name>M5S9Z0_9BACT</name>
<comment type="caution">
    <text evidence="1">The sequence shown here is derived from an EMBL/GenBank/DDBJ whole genome shotgun (WGS) entry which is preliminary data.</text>
</comment>
<accession>M5S9Z0</accession>
<organism evidence="1 2">
    <name type="scientific">Rhodopirellula europaea SH398</name>
    <dbReference type="NCBI Taxonomy" id="1263868"/>
    <lineage>
        <taxon>Bacteria</taxon>
        <taxon>Pseudomonadati</taxon>
        <taxon>Planctomycetota</taxon>
        <taxon>Planctomycetia</taxon>
        <taxon>Pirellulales</taxon>
        <taxon>Pirellulaceae</taxon>
        <taxon>Rhodopirellula</taxon>
    </lineage>
</organism>
<evidence type="ECO:0000313" key="1">
    <source>
        <dbReference type="EMBL" id="EMI28458.1"/>
    </source>
</evidence>
<reference evidence="1 2" key="1">
    <citation type="journal article" date="2013" name="Mar. Genomics">
        <title>Expression of sulfatases in Rhodopirellula baltica and the diversity of sulfatases in the genus Rhodopirellula.</title>
        <authorList>
            <person name="Wegner C.E."/>
            <person name="Richter-Heitmann T."/>
            <person name="Klindworth A."/>
            <person name="Klockow C."/>
            <person name="Richter M."/>
            <person name="Achstetter T."/>
            <person name="Glockner F.O."/>
            <person name="Harder J."/>
        </authorList>
    </citation>
    <scope>NUCLEOTIDE SEQUENCE [LARGE SCALE GENOMIC DNA]</scope>
    <source>
        <strain evidence="1 2">SH398</strain>
    </source>
</reference>
<dbReference type="AlphaFoldDB" id="M5S9Z0"/>
<dbReference type="Proteomes" id="UP000011996">
    <property type="component" value="Unassembled WGS sequence"/>
</dbReference>